<dbReference type="Proteomes" id="UP001156881">
    <property type="component" value="Unassembled WGS sequence"/>
</dbReference>
<dbReference type="AlphaFoldDB" id="A0A7W6F6F7"/>
<keyword evidence="9 12" id="KW-0472">Membrane</keyword>
<feature type="transmembrane region" description="Helical" evidence="12">
    <location>
        <begin position="124"/>
        <end position="147"/>
    </location>
</feature>
<reference evidence="14" key="1">
    <citation type="journal article" date="2014" name="Int. J. Syst. Evol. Microbiol.">
        <title>Complete genome of a new Firmicutes species belonging to the dominant human colonic microbiota ('Ruminococcus bicirculans') reveals two chromosomes and a selective capacity to utilize plant glucans.</title>
        <authorList>
            <consortium name="NISC Comparative Sequencing Program"/>
            <person name="Wegmann U."/>
            <person name="Louis P."/>
            <person name="Goesmann A."/>
            <person name="Henrissat B."/>
            <person name="Duncan S.H."/>
            <person name="Flint H.J."/>
        </authorList>
    </citation>
    <scope>NUCLEOTIDE SEQUENCE</scope>
    <source>
        <strain evidence="14">NBRC 107710</strain>
    </source>
</reference>
<evidence type="ECO:0000313" key="15">
    <source>
        <dbReference type="EMBL" id="MBB3902362.1"/>
    </source>
</evidence>
<dbReference type="Gene3D" id="1.10.3720.10">
    <property type="entry name" value="MetI-like"/>
    <property type="match status" value="1"/>
</dbReference>
<evidence type="ECO:0000259" key="13">
    <source>
        <dbReference type="PROSITE" id="PS50928"/>
    </source>
</evidence>
<accession>A0A7W6F6F7</accession>
<evidence type="ECO:0000256" key="6">
    <source>
        <dbReference type="ARBA" id="ARBA00022692"/>
    </source>
</evidence>
<dbReference type="PANTHER" id="PTHR30406">
    <property type="entry name" value="SULFATE TRANSPORT SYSTEM PERMEASE PROTEIN"/>
    <property type="match status" value="1"/>
</dbReference>
<evidence type="ECO:0000256" key="3">
    <source>
        <dbReference type="ARBA" id="ARBA00022448"/>
    </source>
</evidence>
<dbReference type="GO" id="GO:0005886">
    <property type="term" value="C:plasma membrane"/>
    <property type="evidence" value="ECO:0007669"/>
    <property type="project" value="UniProtKB-SubCell"/>
</dbReference>
<dbReference type="InterPro" id="IPR035906">
    <property type="entry name" value="MetI-like_sf"/>
</dbReference>
<evidence type="ECO:0000256" key="8">
    <source>
        <dbReference type="ARBA" id="ARBA00023032"/>
    </source>
</evidence>
<reference evidence="14" key="4">
    <citation type="submission" date="2023-01" db="EMBL/GenBank/DDBJ databases">
        <title>Draft genome sequence of Methylobacterium brachythecii strain NBRC 107710.</title>
        <authorList>
            <person name="Sun Q."/>
            <person name="Mori K."/>
        </authorList>
    </citation>
    <scope>NUCLEOTIDE SEQUENCE</scope>
    <source>
        <strain evidence="14">NBRC 107710</strain>
    </source>
</reference>
<keyword evidence="6 12" id="KW-0812">Transmembrane</keyword>
<evidence type="ECO:0000256" key="7">
    <source>
        <dbReference type="ARBA" id="ARBA00022989"/>
    </source>
</evidence>
<evidence type="ECO:0000313" key="17">
    <source>
        <dbReference type="Proteomes" id="UP001156881"/>
    </source>
</evidence>
<organism evidence="15 16">
    <name type="scientific">Methylobacterium brachythecii</name>
    <dbReference type="NCBI Taxonomy" id="1176177"/>
    <lineage>
        <taxon>Bacteria</taxon>
        <taxon>Pseudomonadati</taxon>
        <taxon>Pseudomonadota</taxon>
        <taxon>Alphaproteobacteria</taxon>
        <taxon>Hyphomicrobiales</taxon>
        <taxon>Methylobacteriaceae</taxon>
        <taxon>Methylobacterium</taxon>
    </lineage>
</organism>
<dbReference type="PROSITE" id="PS50928">
    <property type="entry name" value="ABC_TM1"/>
    <property type="match status" value="1"/>
</dbReference>
<feature type="domain" description="ABC transmembrane type-1" evidence="13">
    <location>
        <begin position="78"/>
        <end position="285"/>
    </location>
</feature>
<dbReference type="GO" id="GO:0015419">
    <property type="term" value="F:ABC-type sulfate transporter activity"/>
    <property type="evidence" value="ECO:0007669"/>
    <property type="project" value="InterPro"/>
</dbReference>
<reference evidence="15 16" key="3">
    <citation type="submission" date="2020-08" db="EMBL/GenBank/DDBJ databases">
        <title>Genomic Encyclopedia of Type Strains, Phase IV (KMG-IV): sequencing the most valuable type-strain genomes for metagenomic binning, comparative biology and taxonomic classification.</title>
        <authorList>
            <person name="Goeker M."/>
        </authorList>
    </citation>
    <scope>NUCLEOTIDE SEQUENCE [LARGE SCALE GENOMIC DNA]</scope>
    <source>
        <strain evidence="15 16">DSM 24105</strain>
    </source>
</reference>
<keyword evidence="17" id="KW-1185">Reference proteome</keyword>
<protein>
    <recommendedName>
        <fullName evidence="11">Sulfate transport system permease protein CysW</fullName>
    </recommendedName>
</protein>
<comment type="caution">
    <text evidence="15">The sequence shown here is derived from an EMBL/GenBank/DDBJ whole genome shotgun (WGS) entry which is preliminary data.</text>
</comment>
<evidence type="ECO:0000256" key="4">
    <source>
        <dbReference type="ARBA" id="ARBA00022475"/>
    </source>
</evidence>
<proteinExistence type="predicted"/>
<evidence type="ECO:0000256" key="12">
    <source>
        <dbReference type="SAM" id="Phobius"/>
    </source>
</evidence>
<dbReference type="EMBL" id="BSPG01000001">
    <property type="protein sequence ID" value="GLS42210.1"/>
    <property type="molecule type" value="Genomic_DNA"/>
</dbReference>
<keyword evidence="4" id="KW-1003">Cell membrane</keyword>
<dbReference type="EMBL" id="JACIDN010000003">
    <property type="protein sequence ID" value="MBB3902362.1"/>
    <property type="molecule type" value="Genomic_DNA"/>
</dbReference>
<dbReference type="SUPFAM" id="SSF161098">
    <property type="entry name" value="MetI-like"/>
    <property type="match status" value="1"/>
</dbReference>
<gene>
    <name evidence="14" type="primary">cysW</name>
    <name evidence="14" type="ORF">GCM10007884_01950</name>
    <name evidence="15" type="ORF">GGR33_001857</name>
</gene>
<reference evidence="17" key="2">
    <citation type="journal article" date="2019" name="Int. J. Syst. Evol. Microbiol.">
        <title>The Global Catalogue of Microorganisms (GCM) 10K type strain sequencing project: providing services to taxonomists for standard genome sequencing and annotation.</title>
        <authorList>
            <consortium name="The Broad Institute Genomics Platform"/>
            <consortium name="The Broad Institute Genome Sequencing Center for Infectious Disease"/>
            <person name="Wu L."/>
            <person name="Ma J."/>
        </authorList>
    </citation>
    <scope>NUCLEOTIDE SEQUENCE [LARGE SCALE GENOMIC DNA]</scope>
    <source>
        <strain evidence="17">NBRC 107710</strain>
    </source>
</reference>
<evidence type="ECO:0000256" key="2">
    <source>
        <dbReference type="ARBA" id="ARBA00011779"/>
    </source>
</evidence>
<evidence type="ECO:0000256" key="5">
    <source>
        <dbReference type="ARBA" id="ARBA00022519"/>
    </source>
</evidence>
<dbReference type="NCBIfam" id="TIGR00969">
    <property type="entry name" value="3a0106s02"/>
    <property type="match status" value="1"/>
</dbReference>
<dbReference type="Pfam" id="PF00528">
    <property type="entry name" value="BPD_transp_1"/>
    <property type="match status" value="1"/>
</dbReference>
<dbReference type="RefSeq" id="WP_183504222.1">
    <property type="nucleotide sequence ID" value="NZ_BSPG01000001.1"/>
</dbReference>
<evidence type="ECO:0000256" key="11">
    <source>
        <dbReference type="ARBA" id="ARBA00067681"/>
    </source>
</evidence>
<dbReference type="NCBIfam" id="TIGR02140">
    <property type="entry name" value="permease_CysW"/>
    <property type="match status" value="1"/>
</dbReference>
<keyword evidence="5" id="KW-0997">Cell inner membrane</keyword>
<dbReference type="Proteomes" id="UP000517759">
    <property type="component" value="Unassembled WGS sequence"/>
</dbReference>
<comment type="subunit">
    <text evidence="2">The complex is composed of two ATP-binding proteins (CysA), two transmembrane proteins (CysT and CysW) and a solute-binding protein (CysP).</text>
</comment>
<evidence type="ECO:0000256" key="9">
    <source>
        <dbReference type="ARBA" id="ARBA00023136"/>
    </source>
</evidence>
<dbReference type="InterPro" id="IPR000515">
    <property type="entry name" value="MetI-like"/>
</dbReference>
<evidence type="ECO:0000256" key="10">
    <source>
        <dbReference type="ARBA" id="ARBA00025323"/>
    </source>
</evidence>
<keyword evidence="3" id="KW-0813">Transport</keyword>
<dbReference type="PANTHER" id="PTHR30406:SF1">
    <property type="entry name" value="SULFATE TRANSPORT SYSTEM PERMEASE PROTEIN CYSW"/>
    <property type="match status" value="1"/>
</dbReference>
<keyword evidence="7 12" id="KW-1133">Transmembrane helix</keyword>
<feature type="transmembrane region" description="Helical" evidence="12">
    <location>
        <begin position="32"/>
        <end position="59"/>
    </location>
</feature>
<feature type="transmembrane region" description="Helical" evidence="12">
    <location>
        <begin position="154"/>
        <end position="174"/>
    </location>
</feature>
<evidence type="ECO:0000256" key="1">
    <source>
        <dbReference type="ARBA" id="ARBA00004429"/>
    </source>
</evidence>
<dbReference type="FunFam" id="1.10.3720.10:FF:000015">
    <property type="entry name" value="Sulfate ABC transporter, permease CysW"/>
    <property type="match status" value="1"/>
</dbReference>
<dbReference type="CDD" id="cd06261">
    <property type="entry name" value="TM_PBP2"/>
    <property type="match status" value="1"/>
</dbReference>
<comment type="function">
    <text evidence="10">Part of the ABC transporter complex CysAWTP (TC 3.A.1.6.1) involved in sulfate/thiosulfate import. Probably responsible for the translocation of the substrate across the membrane.</text>
</comment>
<feature type="transmembrane region" description="Helical" evidence="12">
    <location>
        <begin position="258"/>
        <end position="280"/>
    </location>
</feature>
<dbReference type="InterPro" id="IPR005667">
    <property type="entry name" value="Sulph_transpt2"/>
</dbReference>
<evidence type="ECO:0000313" key="16">
    <source>
        <dbReference type="Proteomes" id="UP000517759"/>
    </source>
</evidence>
<dbReference type="InterPro" id="IPR011866">
    <property type="entry name" value="CysW_permease"/>
</dbReference>
<evidence type="ECO:0000313" key="14">
    <source>
        <dbReference type="EMBL" id="GLS42210.1"/>
    </source>
</evidence>
<sequence>MSEAITPSDFPVAESGLRPPASVVTETGWVRALLIAVAIAFLALFLVLPLVTVFVQAFAKGWDAYLAAFKETDAHAAIKLTLITAAIAVPFNVVFGVAAAWAIAKFQFWGRDLLVTLIDLPFSVSPVVSGLIYVLVFGSQGLIGPWLIEHDVQIIFAVPGIVLATIFVTFPFVARQLIPLMQEQGTVEEEAALTLGASGWHAFRTVTLPNIRWGLLYAVLLCNARAMGEFGAVSVVSGHIRGLTNTLPLHVEILYNEYNFVASFAVASLLAGLALVTLVIKSLLEWRYADDIAAGARRH</sequence>
<feature type="transmembrane region" description="Helical" evidence="12">
    <location>
        <begin position="80"/>
        <end position="104"/>
    </location>
</feature>
<comment type="subcellular location">
    <subcellularLocation>
        <location evidence="1">Cell inner membrane</location>
        <topology evidence="1">Multi-pass membrane protein</topology>
    </subcellularLocation>
</comment>
<name>A0A7W6F6F7_9HYPH</name>
<keyword evidence="8" id="KW-0764">Sulfate transport</keyword>